<dbReference type="SMART" id="SM00086">
    <property type="entry name" value="PAC"/>
    <property type="match status" value="1"/>
</dbReference>
<dbReference type="InterPro" id="IPR036457">
    <property type="entry name" value="PPM-type-like_dom_sf"/>
</dbReference>
<evidence type="ECO:0000313" key="7">
    <source>
        <dbReference type="Proteomes" id="UP000290657"/>
    </source>
</evidence>
<dbReference type="InterPro" id="IPR001610">
    <property type="entry name" value="PAC"/>
</dbReference>
<dbReference type="EMBL" id="PDKN01000003">
    <property type="protein sequence ID" value="RXJ57918.1"/>
    <property type="molecule type" value="Genomic_DNA"/>
</dbReference>
<feature type="transmembrane region" description="Helical" evidence="3">
    <location>
        <begin position="609"/>
        <end position="630"/>
    </location>
</feature>
<feature type="coiled-coil region" evidence="2">
    <location>
        <begin position="773"/>
        <end position="800"/>
    </location>
</feature>
<dbReference type="GO" id="GO:0006355">
    <property type="term" value="P:regulation of DNA-templated transcription"/>
    <property type="evidence" value="ECO:0007669"/>
    <property type="project" value="InterPro"/>
</dbReference>
<dbReference type="InterPro" id="IPR013767">
    <property type="entry name" value="PAS_fold"/>
</dbReference>
<dbReference type="SUPFAM" id="SSF55785">
    <property type="entry name" value="PYP-like sensor domain (PAS domain)"/>
    <property type="match status" value="1"/>
</dbReference>
<feature type="domain" description="PAC" evidence="5">
    <location>
        <begin position="723"/>
        <end position="775"/>
    </location>
</feature>
<keyword evidence="2" id="KW-0175">Coiled coil</keyword>
<dbReference type="Gene3D" id="3.40.190.10">
    <property type="entry name" value="Periplasmic binding protein-like II"/>
    <property type="match status" value="4"/>
</dbReference>
<dbReference type="SMART" id="SM00331">
    <property type="entry name" value="PP2C_SIG"/>
    <property type="match status" value="1"/>
</dbReference>
<dbReference type="SMART" id="SM00062">
    <property type="entry name" value="PBPb"/>
    <property type="match status" value="2"/>
</dbReference>
<dbReference type="PANTHER" id="PTHR35936:SF19">
    <property type="entry name" value="AMINO-ACID-BINDING PROTEIN YXEM-RELATED"/>
    <property type="match status" value="1"/>
</dbReference>
<dbReference type="InterPro" id="IPR001932">
    <property type="entry name" value="PPM-type_phosphatase-like_dom"/>
</dbReference>
<evidence type="ECO:0008006" key="8">
    <source>
        <dbReference type="Google" id="ProtNLM"/>
    </source>
</evidence>
<protein>
    <recommendedName>
        <fullName evidence="8">PAS domain S-box protein</fullName>
    </recommendedName>
</protein>
<dbReference type="NCBIfam" id="TIGR00229">
    <property type="entry name" value="sensory_box"/>
    <property type="match status" value="1"/>
</dbReference>
<reference evidence="6 7" key="1">
    <citation type="submission" date="2017-10" db="EMBL/GenBank/DDBJ databases">
        <title>Genomics of the genus Arcobacter.</title>
        <authorList>
            <person name="Perez-Cataluna A."/>
            <person name="Figueras M.J."/>
        </authorList>
    </citation>
    <scope>NUCLEOTIDE SEQUENCE [LARGE SCALE GENOMIC DNA]</scope>
    <source>
        <strain evidence="6 7">CECT 8987</strain>
    </source>
</reference>
<dbReference type="Pfam" id="PF00497">
    <property type="entry name" value="SBP_bac_3"/>
    <property type="match status" value="2"/>
</dbReference>
<dbReference type="CDD" id="cd00130">
    <property type="entry name" value="PAS"/>
    <property type="match status" value="1"/>
</dbReference>
<evidence type="ECO:0000256" key="3">
    <source>
        <dbReference type="SAM" id="Phobius"/>
    </source>
</evidence>
<organism evidence="6 7">
    <name type="scientific">Candidatus Marinarcus aquaticus</name>
    <dbReference type="NCBI Taxonomy" id="2044504"/>
    <lineage>
        <taxon>Bacteria</taxon>
        <taxon>Pseudomonadati</taxon>
        <taxon>Campylobacterota</taxon>
        <taxon>Epsilonproteobacteria</taxon>
        <taxon>Campylobacterales</taxon>
        <taxon>Arcobacteraceae</taxon>
        <taxon>Candidatus Marinarcus</taxon>
    </lineage>
</organism>
<sequence>MIRLFFICIVLFQFLLGVEKREIRELSAALAHPLFELSNNEANTILEAFMNDNIDVQYIIVKDTIVNEEFAVYYRDQYSTIRLRQSTDETLSNDCQRKKVSNIELKGEDIGDIYLCLKEVIPELQFTKEEEAWIKSHPIITVHNERDWAPFNFNKNGEPMGFSIDYIRLLAEKSGLKVQFQTANWDTLLNKTYTNELDVMMNIARTSEREKKLLYVGVYARNVAGVLTQENRTDISNLESLFGKKVSVVKGFIYEEFLEKRYPKIEVVKYNDAMSALKAVVFGDVDATLGKTAVFNYLISENLIKGLKYTADVKADDPEMENLYIAVRKGAPLLQSILKKTMNHVSIKEVDELRLKWFKQRKRVQFTNTEYAWLDRRPIVRYSEVNWKPLSIIENNAMSGIMGDYLNMVADLTGIEFEFVPSKSWPDVLDKFKKGEIDLVPGVSNTKEEMQLGLITRSFAQYPMVVVTNENIEYVNSMDSIKNNIFALPKHYSSYNYVKSLYPKAKILEAKNVPEALFNVSNEKADVFVGHIAPAVYNIAKIGKDNLKISGDAGQDFSHHFLIQPSLPQLHSIVNKIFESITEKERERIYNGWLDIKVEQNTGFSLQRIITYIIPVVLVIAIILALIVYWNRKLKSLVDKKTQNIQEQKEELQTLLDSFDRNVIFVQTDLQGVITHPSRAFCEVCGYQEKELIGKSTNILRHPEMPKEVFEKLWNTIKSKMQWRGEIKNKAKDGSDYWVYSRIEPEYNNDGEHIGYKSISQDITNKKIVEDLSINLEKKVEERTLDLENAKKKIEALHQNTQDSIEYASLIQHTLIPSSEIFRGFFSDYFAIWQPKDIVGGDVYLFEELDEDTSLLMVIDCTGHGVPGAFVTMLVKAIERQIISTIINKKEELSPAKILKIFNRSMKHLLKQEDENSISNAGFDGGVLCYNKKKAMIKYAGANIPLFYVKEGKLNIIKADRHSIGYKKSDRNFEFKEHVIETQKGMSFYLSTDGYLDQNGGAKGFPFGKRRFAQLIEEFHSYSCADQQEQFLYTLMEYQGDEERNDDIAVVGVKI</sequence>
<comment type="caution">
    <text evidence="6">The sequence shown here is derived from an EMBL/GenBank/DDBJ whole genome shotgun (WGS) entry which is preliminary data.</text>
</comment>
<dbReference type="Gene3D" id="3.30.450.20">
    <property type="entry name" value="PAS domain"/>
    <property type="match status" value="1"/>
</dbReference>
<proteinExistence type="predicted"/>
<dbReference type="OrthoDB" id="5468627at2"/>
<evidence type="ECO:0000313" key="6">
    <source>
        <dbReference type="EMBL" id="RXJ57918.1"/>
    </source>
</evidence>
<dbReference type="InterPro" id="IPR001638">
    <property type="entry name" value="Solute-binding_3/MltF_N"/>
</dbReference>
<dbReference type="PANTHER" id="PTHR35936">
    <property type="entry name" value="MEMBRANE-BOUND LYTIC MUREIN TRANSGLYCOSYLASE F"/>
    <property type="match status" value="1"/>
</dbReference>
<dbReference type="SMART" id="SM00091">
    <property type="entry name" value="PAS"/>
    <property type="match status" value="1"/>
</dbReference>
<keyword evidence="3" id="KW-1133">Transmembrane helix</keyword>
<keyword evidence="3" id="KW-0812">Transmembrane</keyword>
<dbReference type="PROSITE" id="PS50113">
    <property type="entry name" value="PAC"/>
    <property type="match status" value="1"/>
</dbReference>
<evidence type="ECO:0000256" key="2">
    <source>
        <dbReference type="SAM" id="Coils"/>
    </source>
</evidence>
<name>A0A4Q0XQP4_9BACT</name>
<dbReference type="RefSeq" id="WP_128995781.1">
    <property type="nucleotide sequence ID" value="NZ_PDKN01000003.1"/>
</dbReference>
<accession>A0A4Q0XQP4</accession>
<dbReference type="AlphaFoldDB" id="A0A4Q0XQP4"/>
<keyword evidence="1" id="KW-0732">Signal</keyword>
<dbReference type="PROSITE" id="PS50112">
    <property type="entry name" value="PAS"/>
    <property type="match status" value="1"/>
</dbReference>
<dbReference type="Proteomes" id="UP000290657">
    <property type="component" value="Unassembled WGS sequence"/>
</dbReference>
<dbReference type="InterPro" id="IPR000700">
    <property type="entry name" value="PAS-assoc_C"/>
</dbReference>
<dbReference type="SUPFAM" id="SSF53850">
    <property type="entry name" value="Periplasmic binding protein-like II"/>
    <property type="match status" value="2"/>
</dbReference>
<gene>
    <name evidence="6" type="ORF">CRV04_05275</name>
</gene>
<evidence type="ECO:0000259" key="4">
    <source>
        <dbReference type="PROSITE" id="PS50112"/>
    </source>
</evidence>
<dbReference type="InterPro" id="IPR035965">
    <property type="entry name" value="PAS-like_dom_sf"/>
</dbReference>
<feature type="domain" description="PAS" evidence="4">
    <location>
        <begin position="648"/>
        <end position="720"/>
    </location>
</feature>
<dbReference type="CDD" id="cd01007">
    <property type="entry name" value="PBP2_BvgS_HisK_like"/>
    <property type="match status" value="2"/>
</dbReference>
<dbReference type="Pfam" id="PF00989">
    <property type="entry name" value="PAS"/>
    <property type="match status" value="1"/>
</dbReference>
<keyword evidence="7" id="KW-1185">Reference proteome</keyword>
<dbReference type="Gene3D" id="3.60.40.10">
    <property type="entry name" value="PPM-type phosphatase domain"/>
    <property type="match status" value="1"/>
</dbReference>
<feature type="coiled-coil region" evidence="2">
    <location>
        <begin position="631"/>
        <end position="662"/>
    </location>
</feature>
<evidence type="ECO:0000256" key="1">
    <source>
        <dbReference type="ARBA" id="ARBA00022729"/>
    </source>
</evidence>
<keyword evidence="3" id="KW-0472">Membrane</keyword>
<dbReference type="Pfam" id="PF07228">
    <property type="entry name" value="SpoIIE"/>
    <property type="match status" value="1"/>
</dbReference>
<dbReference type="InterPro" id="IPR000014">
    <property type="entry name" value="PAS"/>
</dbReference>
<evidence type="ECO:0000259" key="5">
    <source>
        <dbReference type="PROSITE" id="PS50113"/>
    </source>
</evidence>